<feature type="non-terminal residue" evidence="1">
    <location>
        <position position="109"/>
    </location>
</feature>
<protein>
    <submittedName>
        <fullName evidence="1">Uncharacterized protein</fullName>
    </submittedName>
</protein>
<keyword evidence="2" id="KW-1185">Reference proteome</keyword>
<proteinExistence type="predicted"/>
<dbReference type="AlphaFoldDB" id="A0A0V1BGE6"/>
<dbReference type="InParanoid" id="A0A0V1BGE6"/>
<comment type="caution">
    <text evidence="1">The sequence shown here is derived from an EMBL/GenBank/DDBJ whole genome shotgun (WGS) entry which is preliminary data.</text>
</comment>
<sequence length="109" mass="12377">LTLIAHIAFIIDMYNYFNHLPVDSCLSLRQKNGRALDSEYNVPLHNFFLIAVGSNTYGVAVRYTTLIIIKLDSVKVFTAEYAQRDTQSRAGSPERSLRDNKNLHIAPSY</sequence>
<gene>
    <name evidence="1" type="ORF">T01_14266</name>
</gene>
<name>A0A0V1BGE6_TRISP</name>
<dbReference type="EMBL" id="JYDH01000047">
    <property type="protein sequence ID" value="KRY36057.1"/>
    <property type="molecule type" value="Genomic_DNA"/>
</dbReference>
<organism evidence="1 2">
    <name type="scientific">Trichinella spiralis</name>
    <name type="common">Trichina worm</name>
    <dbReference type="NCBI Taxonomy" id="6334"/>
    <lineage>
        <taxon>Eukaryota</taxon>
        <taxon>Metazoa</taxon>
        <taxon>Ecdysozoa</taxon>
        <taxon>Nematoda</taxon>
        <taxon>Enoplea</taxon>
        <taxon>Dorylaimia</taxon>
        <taxon>Trichinellida</taxon>
        <taxon>Trichinellidae</taxon>
        <taxon>Trichinella</taxon>
    </lineage>
</organism>
<evidence type="ECO:0000313" key="2">
    <source>
        <dbReference type="Proteomes" id="UP000054776"/>
    </source>
</evidence>
<reference evidence="1 2" key="1">
    <citation type="submission" date="2015-01" db="EMBL/GenBank/DDBJ databases">
        <title>Evolution of Trichinella species and genotypes.</title>
        <authorList>
            <person name="Korhonen P.K."/>
            <person name="Edoardo P."/>
            <person name="Giuseppe L.R."/>
            <person name="Gasser R.B."/>
        </authorList>
    </citation>
    <scope>NUCLEOTIDE SEQUENCE [LARGE SCALE GENOMIC DNA]</scope>
    <source>
        <strain evidence="1">ISS3</strain>
    </source>
</reference>
<feature type="non-terminal residue" evidence="1">
    <location>
        <position position="1"/>
    </location>
</feature>
<dbReference type="Proteomes" id="UP000054776">
    <property type="component" value="Unassembled WGS sequence"/>
</dbReference>
<accession>A0A0V1BGE6</accession>
<evidence type="ECO:0000313" key="1">
    <source>
        <dbReference type="EMBL" id="KRY36057.1"/>
    </source>
</evidence>